<comment type="subcellular location">
    <subcellularLocation>
        <location evidence="1">Cell membrane</location>
        <topology evidence="1">Multi-pass membrane protein</topology>
    </subcellularLocation>
</comment>
<evidence type="ECO:0000256" key="4">
    <source>
        <dbReference type="ARBA" id="ARBA00022692"/>
    </source>
</evidence>
<feature type="transmembrane region" description="Helical" evidence="8">
    <location>
        <begin position="181"/>
        <end position="204"/>
    </location>
</feature>
<feature type="region of interest" description="Disordered" evidence="7">
    <location>
        <begin position="285"/>
        <end position="321"/>
    </location>
</feature>
<evidence type="ECO:0000256" key="3">
    <source>
        <dbReference type="ARBA" id="ARBA00022475"/>
    </source>
</evidence>
<accession>A0A9E7KQC4</accession>
<proteinExistence type="predicted"/>
<keyword evidence="3" id="KW-1003">Cell membrane</keyword>
<protein>
    <submittedName>
        <fullName evidence="10">Transporter arsB</fullName>
    </submittedName>
</protein>
<keyword evidence="11" id="KW-1185">Reference proteome</keyword>
<dbReference type="PANTHER" id="PTHR43302">
    <property type="entry name" value="TRANSPORTER ARSB-RELATED"/>
    <property type="match status" value="1"/>
</dbReference>
<dbReference type="EMBL" id="CP097510">
    <property type="protein sequence ID" value="URE23959.1"/>
    <property type="molecule type" value="Genomic_DNA"/>
</dbReference>
<dbReference type="AlphaFoldDB" id="A0A9E7KQC4"/>
<evidence type="ECO:0000256" key="2">
    <source>
        <dbReference type="ARBA" id="ARBA00022448"/>
    </source>
</evidence>
<evidence type="ECO:0000256" key="5">
    <source>
        <dbReference type="ARBA" id="ARBA00022989"/>
    </source>
</evidence>
<keyword evidence="2" id="KW-0813">Transport</keyword>
<evidence type="ECO:0000259" key="9">
    <source>
        <dbReference type="Pfam" id="PF03600"/>
    </source>
</evidence>
<feature type="transmembrane region" description="Helical" evidence="8">
    <location>
        <begin position="357"/>
        <end position="390"/>
    </location>
</feature>
<evidence type="ECO:0000256" key="7">
    <source>
        <dbReference type="SAM" id="MobiDB-lite"/>
    </source>
</evidence>
<evidence type="ECO:0000256" key="8">
    <source>
        <dbReference type="SAM" id="Phobius"/>
    </source>
</evidence>
<keyword evidence="4 8" id="KW-0812">Transmembrane</keyword>
<dbReference type="InterPro" id="IPR004680">
    <property type="entry name" value="Cit_transptr-like_dom"/>
</dbReference>
<sequence length="476" mass="50950">MAMAAPVKVVLGCIAFGVFWVLAVFPAVPFLPVGRTAGSLLGAMLMVIFRVISPDDAYDAIDLPILGLLFGTMVVSVFLEKADMFEYLGKLLSWKSRGGKDLLFRICIVSAVSSALFTNDTCCVVLTEFILKLARQNNLPPQPFLLALASSSNIGSAATPIGNPQNLVIAVQSGISFGKFLAGLFPAVLVGGLVNAAILLCYFWKLLSADKDEEVASTVGDVVAEVDMTLHRFSPATMSHLTSMNSQEFASAMDSSARSPSLSGEFAHTCSLRCRTNSVDIDAPNASGIESTRASSASREAAEGAGNPQREEGVSSRRVSRSFSSQRCGCRGEEASPQASEPRESSMERWKGRIWKTCVYLGTIGMLISLLMGLNMSWTAITAALAMVVLDFRDARPCLEKVSYSLLIFFCGMFITVDGFNKTGIPSALWDFLEPHSHIDTASGVALLSLVILLLSNVASNVPTGMSFSPFLTNNL</sequence>
<dbReference type="GO" id="GO:0005886">
    <property type="term" value="C:plasma membrane"/>
    <property type="evidence" value="ECO:0007669"/>
    <property type="project" value="UniProtKB-SubCell"/>
</dbReference>
<name>A0A9E7KQC4_9LILI</name>
<feature type="transmembrane region" description="Helical" evidence="8">
    <location>
        <begin position="33"/>
        <end position="51"/>
    </location>
</feature>
<keyword evidence="5 8" id="KW-1133">Transmembrane helix</keyword>
<dbReference type="PANTHER" id="PTHR43302:SF5">
    <property type="entry name" value="TRANSPORTER ARSB-RELATED"/>
    <property type="match status" value="1"/>
</dbReference>
<evidence type="ECO:0000313" key="11">
    <source>
        <dbReference type="Proteomes" id="UP001055439"/>
    </source>
</evidence>
<gene>
    <name evidence="10" type="ORF">MUK42_18139</name>
</gene>
<feature type="compositionally biased region" description="Low complexity" evidence="7">
    <location>
        <begin position="293"/>
        <end position="306"/>
    </location>
</feature>
<dbReference type="Proteomes" id="UP001055439">
    <property type="component" value="Chromosome 8"/>
</dbReference>
<feature type="transmembrane region" description="Helical" evidence="8">
    <location>
        <begin position="441"/>
        <end position="459"/>
    </location>
</feature>
<dbReference type="GO" id="GO:0055085">
    <property type="term" value="P:transmembrane transport"/>
    <property type="evidence" value="ECO:0007669"/>
    <property type="project" value="InterPro"/>
</dbReference>
<evidence type="ECO:0000256" key="6">
    <source>
        <dbReference type="ARBA" id="ARBA00023136"/>
    </source>
</evidence>
<feature type="transmembrane region" description="Helical" evidence="8">
    <location>
        <begin position="402"/>
        <end position="420"/>
    </location>
</feature>
<reference evidence="10" key="1">
    <citation type="submission" date="2022-05" db="EMBL/GenBank/DDBJ databases">
        <title>The Musa troglodytarum L. genome provides insights into the mechanism of non-climacteric behaviour and enrichment of carotenoids.</title>
        <authorList>
            <person name="Wang J."/>
        </authorList>
    </citation>
    <scope>NUCLEOTIDE SEQUENCE</scope>
    <source>
        <tissue evidence="10">Leaf</tissue>
    </source>
</reference>
<feature type="transmembrane region" description="Helical" evidence="8">
    <location>
        <begin position="63"/>
        <end position="82"/>
    </location>
</feature>
<evidence type="ECO:0000256" key="1">
    <source>
        <dbReference type="ARBA" id="ARBA00004651"/>
    </source>
</evidence>
<organism evidence="10 11">
    <name type="scientific">Musa troglodytarum</name>
    <name type="common">fe'i banana</name>
    <dbReference type="NCBI Taxonomy" id="320322"/>
    <lineage>
        <taxon>Eukaryota</taxon>
        <taxon>Viridiplantae</taxon>
        <taxon>Streptophyta</taxon>
        <taxon>Embryophyta</taxon>
        <taxon>Tracheophyta</taxon>
        <taxon>Spermatophyta</taxon>
        <taxon>Magnoliopsida</taxon>
        <taxon>Liliopsida</taxon>
        <taxon>Zingiberales</taxon>
        <taxon>Musaceae</taxon>
        <taxon>Musa</taxon>
    </lineage>
</organism>
<feature type="domain" description="Citrate transporter-like" evidence="9">
    <location>
        <begin position="27"/>
        <end position="471"/>
    </location>
</feature>
<dbReference type="OrthoDB" id="442352at2759"/>
<dbReference type="Pfam" id="PF03600">
    <property type="entry name" value="CitMHS"/>
    <property type="match status" value="1"/>
</dbReference>
<evidence type="ECO:0000313" key="10">
    <source>
        <dbReference type="EMBL" id="URE23959.1"/>
    </source>
</evidence>
<feature type="transmembrane region" description="Helical" evidence="8">
    <location>
        <begin position="7"/>
        <end position="27"/>
    </location>
</feature>
<keyword evidence="6 8" id="KW-0472">Membrane</keyword>